<keyword evidence="3" id="KW-1185">Reference proteome</keyword>
<evidence type="ECO:0000259" key="1">
    <source>
        <dbReference type="Pfam" id="PF00550"/>
    </source>
</evidence>
<dbReference type="EMBL" id="JACHIR010000002">
    <property type="protein sequence ID" value="MBB5896802.1"/>
    <property type="molecule type" value="Genomic_DNA"/>
</dbReference>
<accession>A0A7W9KQJ5</accession>
<reference evidence="2 3" key="1">
    <citation type="submission" date="2020-08" db="EMBL/GenBank/DDBJ databases">
        <title>Sequencing the genomes of 1000 actinobacteria strains.</title>
        <authorList>
            <person name="Klenk H.-P."/>
        </authorList>
    </citation>
    <scope>NUCLEOTIDE SEQUENCE [LARGE SCALE GENOMIC DNA]</scope>
    <source>
        <strain evidence="2 3">DSM 43851</strain>
    </source>
</reference>
<sequence>MTDTTSDQITDEVVRAIAAIGIAADDITSAARLRSDLELDSTELVEITLELKRTLGVDIDLELDADPSVADVCALVGKAAGALS</sequence>
<evidence type="ECO:0000313" key="2">
    <source>
        <dbReference type="EMBL" id="MBB5896802.1"/>
    </source>
</evidence>
<dbReference type="InterPro" id="IPR036736">
    <property type="entry name" value="ACP-like_sf"/>
</dbReference>
<proteinExistence type="predicted"/>
<name>A0A7W9KQJ5_9PSEU</name>
<dbReference type="Proteomes" id="UP000585638">
    <property type="component" value="Unassembled WGS sequence"/>
</dbReference>
<dbReference type="Gene3D" id="1.10.1200.10">
    <property type="entry name" value="ACP-like"/>
    <property type="match status" value="1"/>
</dbReference>
<organism evidence="2 3">
    <name type="scientific">Kutzneria kofuensis</name>
    <dbReference type="NCBI Taxonomy" id="103725"/>
    <lineage>
        <taxon>Bacteria</taxon>
        <taxon>Bacillati</taxon>
        <taxon>Actinomycetota</taxon>
        <taxon>Actinomycetes</taxon>
        <taxon>Pseudonocardiales</taxon>
        <taxon>Pseudonocardiaceae</taxon>
        <taxon>Kutzneria</taxon>
    </lineage>
</organism>
<dbReference type="SUPFAM" id="SSF47336">
    <property type="entry name" value="ACP-like"/>
    <property type="match status" value="1"/>
</dbReference>
<gene>
    <name evidence="2" type="ORF">BJ998_008061</name>
</gene>
<dbReference type="InterPro" id="IPR009081">
    <property type="entry name" value="PP-bd_ACP"/>
</dbReference>
<comment type="caution">
    <text evidence="2">The sequence shown here is derived from an EMBL/GenBank/DDBJ whole genome shotgun (WGS) entry which is preliminary data.</text>
</comment>
<protein>
    <submittedName>
        <fullName evidence="2">Acyl carrier protein</fullName>
    </submittedName>
</protein>
<dbReference type="RefSeq" id="WP_184869308.1">
    <property type="nucleotide sequence ID" value="NZ_BAAAWY010000004.1"/>
</dbReference>
<dbReference type="AlphaFoldDB" id="A0A7W9KQJ5"/>
<feature type="domain" description="Carrier" evidence="1">
    <location>
        <begin position="16"/>
        <end position="76"/>
    </location>
</feature>
<dbReference type="Pfam" id="PF00550">
    <property type="entry name" value="PP-binding"/>
    <property type="match status" value="1"/>
</dbReference>
<evidence type="ECO:0000313" key="3">
    <source>
        <dbReference type="Proteomes" id="UP000585638"/>
    </source>
</evidence>